<reference evidence="2" key="1">
    <citation type="submission" date="2019-12" db="UniProtKB">
        <authorList>
            <consortium name="WormBaseParasite"/>
        </authorList>
    </citation>
    <scope>IDENTIFICATION</scope>
</reference>
<dbReference type="WBParaSite" id="TMUE_1000002525.1">
    <property type="protein sequence ID" value="TMUE_1000002525.1"/>
    <property type="gene ID" value="WBGene00298354"/>
</dbReference>
<evidence type="ECO:0000313" key="2">
    <source>
        <dbReference type="WBParaSite" id="TMUE_1000002525.1"/>
    </source>
</evidence>
<protein>
    <submittedName>
        <fullName evidence="2">Uncharacterized protein</fullName>
    </submittedName>
</protein>
<organism evidence="1 2">
    <name type="scientific">Trichuris muris</name>
    <name type="common">Mouse whipworm</name>
    <dbReference type="NCBI Taxonomy" id="70415"/>
    <lineage>
        <taxon>Eukaryota</taxon>
        <taxon>Metazoa</taxon>
        <taxon>Ecdysozoa</taxon>
        <taxon>Nematoda</taxon>
        <taxon>Enoplea</taxon>
        <taxon>Dorylaimia</taxon>
        <taxon>Trichinellida</taxon>
        <taxon>Trichuridae</taxon>
        <taxon>Trichuris</taxon>
    </lineage>
</organism>
<name>A0A5S6Q5M1_TRIMR</name>
<dbReference type="Proteomes" id="UP000046395">
    <property type="component" value="Unassembled WGS sequence"/>
</dbReference>
<evidence type="ECO:0000313" key="1">
    <source>
        <dbReference type="Proteomes" id="UP000046395"/>
    </source>
</evidence>
<proteinExistence type="predicted"/>
<dbReference type="AlphaFoldDB" id="A0A5S6Q5M1"/>
<sequence length="111" mass="11896">MQVPRVALPTIVTTQPVTTNPFASLHVRFNYGHKVANLQINGTCPPLAPSLQRRDAASECGCPQHPQVKGHHFNNAFTSATTVNNVSSSTALPRKVVTKAISGHFCSIHLG</sequence>
<keyword evidence="1" id="KW-1185">Reference proteome</keyword>
<accession>A0A5S6Q5M1</accession>